<comment type="caution">
    <text evidence="1">The sequence shown here is derived from an EMBL/GenBank/DDBJ whole genome shotgun (WGS) entry which is preliminary data.</text>
</comment>
<dbReference type="AlphaFoldDB" id="A0A0F9R6W0"/>
<dbReference type="EMBL" id="LAZR01001111">
    <property type="protein sequence ID" value="KKN50494.1"/>
    <property type="molecule type" value="Genomic_DNA"/>
</dbReference>
<gene>
    <name evidence="1" type="ORF">LCGC14_0632190</name>
</gene>
<accession>A0A0F9R6W0</accession>
<name>A0A0F9R6W0_9ZZZZ</name>
<organism evidence="1">
    <name type="scientific">marine sediment metagenome</name>
    <dbReference type="NCBI Taxonomy" id="412755"/>
    <lineage>
        <taxon>unclassified sequences</taxon>
        <taxon>metagenomes</taxon>
        <taxon>ecological metagenomes</taxon>
    </lineage>
</organism>
<reference evidence="1" key="1">
    <citation type="journal article" date="2015" name="Nature">
        <title>Complex archaea that bridge the gap between prokaryotes and eukaryotes.</title>
        <authorList>
            <person name="Spang A."/>
            <person name="Saw J.H."/>
            <person name="Jorgensen S.L."/>
            <person name="Zaremba-Niedzwiedzka K."/>
            <person name="Martijn J."/>
            <person name="Lind A.E."/>
            <person name="van Eijk R."/>
            <person name="Schleper C."/>
            <person name="Guy L."/>
            <person name="Ettema T.J."/>
        </authorList>
    </citation>
    <scope>NUCLEOTIDE SEQUENCE</scope>
</reference>
<sequence length="70" mass="7685">MSYPKIKINDMEFILNPELIQEVARQLPAQIKAMSLTEMMEAARALKAAGESTGITRLVGMIGKSFSGRT</sequence>
<evidence type="ECO:0000313" key="1">
    <source>
        <dbReference type="EMBL" id="KKN50494.1"/>
    </source>
</evidence>
<protein>
    <submittedName>
        <fullName evidence="1">Uncharacterized protein</fullName>
    </submittedName>
</protein>
<proteinExistence type="predicted"/>